<dbReference type="OrthoDB" id="2633250at2"/>
<comment type="cofactor">
    <cofactor evidence="3">
        <name>Zn(2+)</name>
        <dbReference type="ChEBI" id="CHEBI:29105"/>
    </cofactor>
    <text evidence="3">Binds 1 divalent metal cation per subunit.</text>
</comment>
<proteinExistence type="inferred from homology"/>
<dbReference type="InterPro" id="IPR005511">
    <property type="entry name" value="SMP-30"/>
</dbReference>
<dbReference type="PANTHER" id="PTHR10907:SF47">
    <property type="entry name" value="REGUCALCIN"/>
    <property type="match status" value="1"/>
</dbReference>
<dbReference type="InterPro" id="IPR013658">
    <property type="entry name" value="SGL"/>
</dbReference>
<dbReference type="InterPro" id="IPR011042">
    <property type="entry name" value="6-blade_b-propeller_TolB-like"/>
</dbReference>
<comment type="caution">
    <text evidence="5">The sequence shown here is derived from an EMBL/GenBank/DDBJ whole genome shotgun (WGS) entry which is preliminary data.</text>
</comment>
<keyword evidence="6" id="KW-1185">Reference proteome</keyword>
<dbReference type="AlphaFoldDB" id="A0A3M9NFH1"/>
<name>A0A3M9NFH1_9BACT</name>
<dbReference type="GO" id="GO:0005509">
    <property type="term" value="F:calcium ion binding"/>
    <property type="evidence" value="ECO:0007669"/>
    <property type="project" value="TreeGrafter"/>
</dbReference>
<dbReference type="Gene3D" id="2.120.10.30">
    <property type="entry name" value="TolB, C-terminal domain"/>
    <property type="match status" value="1"/>
</dbReference>
<evidence type="ECO:0000313" key="6">
    <source>
        <dbReference type="Proteomes" id="UP000267223"/>
    </source>
</evidence>
<gene>
    <name evidence="5" type="ORF">EFY79_11070</name>
</gene>
<dbReference type="EMBL" id="RJJR01000008">
    <property type="protein sequence ID" value="RNI36215.1"/>
    <property type="molecule type" value="Genomic_DNA"/>
</dbReference>
<dbReference type="PANTHER" id="PTHR10907">
    <property type="entry name" value="REGUCALCIN"/>
    <property type="match status" value="1"/>
</dbReference>
<keyword evidence="3" id="KW-0862">Zinc</keyword>
<keyword evidence="3" id="KW-0479">Metal-binding</keyword>
<sequence length="291" mass="33074">MSSKAEVIYESQCILGESPMWHADRKSCFWVDIENGILYEYSWLNQKIKTWKFNNRLPLAVRGKGNDLIISLDGKIARFNLETEKTEWLSDVVADSEIRCNDGACDSKGRLWIGTMHLKQHKGAGALFRFDSNLKIEKKYNETTVSNGIAWSLDNRRMYFIDSPTQKVQSFFFDEKAGDITFEKDAIIIPSDMGSPDGMAIDEEGMLWIAHWGGFGIYRWNPHNGQLLEKIEVPVPQVSSCAFVGENLDYLIITTARENMKDDELKKYPASGNVFLVKIGVKGILPNKCLI</sequence>
<dbReference type="RefSeq" id="WP_123120768.1">
    <property type="nucleotide sequence ID" value="NZ_RJJR01000008.1"/>
</dbReference>
<accession>A0A3M9NFH1</accession>
<evidence type="ECO:0000256" key="2">
    <source>
        <dbReference type="PIRSR" id="PIRSR605511-1"/>
    </source>
</evidence>
<dbReference type="SUPFAM" id="SSF63829">
    <property type="entry name" value="Calcium-dependent phosphotriesterase"/>
    <property type="match status" value="1"/>
</dbReference>
<protein>
    <submittedName>
        <fullName evidence="5">SMP-30/gluconolactonase/LRE family protein</fullName>
    </submittedName>
</protein>
<feature type="active site" description="Proton donor/acceptor" evidence="2">
    <location>
        <position position="197"/>
    </location>
</feature>
<feature type="binding site" evidence="3">
    <location>
        <position position="147"/>
    </location>
    <ligand>
        <name>a divalent metal cation</name>
        <dbReference type="ChEBI" id="CHEBI:60240"/>
    </ligand>
</feature>
<evidence type="ECO:0000313" key="5">
    <source>
        <dbReference type="EMBL" id="RNI36215.1"/>
    </source>
</evidence>
<feature type="binding site" evidence="3">
    <location>
        <position position="197"/>
    </location>
    <ligand>
        <name>a divalent metal cation</name>
        <dbReference type="ChEBI" id="CHEBI:60240"/>
    </ligand>
</feature>
<organism evidence="5 6">
    <name type="scientific">Hanamia caeni</name>
    <dbReference type="NCBI Taxonomy" id="2294116"/>
    <lineage>
        <taxon>Bacteria</taxon>
        <taxon>Pseudomonadati</taxon>
        <taxon>Bacteroidota</taxon>
        <taxon>Chitinophagia</taxon>
        <taxon>Chitinophagales</taxon>
        <taxon>Chitinophagaceae</taxon>
        <taxon>Hanamia</taxon>
    </lineage>
</organism>
<feature type="binding site" evidence="3">
    <location>
        <position position="101"/>
    </location>
    <ligand>
        <name>substrate</name>
    </ligand>
</feature>
<evidence type="ECO:0000256" key="1">
    <source>
        <dbReference type="ARBA" id="ARBA00008853"/>
    </source>
</evidence>
<feature type="domain" description="SMP-30/Gluconolactonase/LRE-like region" evidence="4">
    <location>
        <begin position="15"/>
        <end position="257"/>
    </location>
</feature>
<dbReference type="PRINTS" id="PR01790">
    <property type="entry name" value="SMP30FAMILY"/>
</dbReference>
<dbReference type="GO" id="GO:0004341">
    <property type="term" value="F:gluconolactonase activity"/>
    <property type="evidence" value="ECO:0007669"/>
    <property type="project" value="TreeGrafter"/>
</dbReference>
<feature type="binding site" evidence="3">
    <location>
        <position position="17"/>
    </location>
    <ligand>
        <name>a divalent metal cation</name>
        <dbReference type="ChEBI" id="CHEBI:60240"/>
    </ligand>
</feature>
<comment type="similarity">
    <text evidence="1">Belongs to the SMP-30/CGR1 family.</text>
</comment>
<evidence type="ECO:0000259" key="4">
    <source>
        <dbReference type="Pfam" id="PF08450"/>
    </source>
</evidence>
<dbReference type="Pfam" id="PF08450">
    <property type="entry name" value="SGL"/>
    <property type="match status" value="1"/>
</dbReference>
<dbReference type="Proteomes" id="UP000267223">
    <property type="component" value="Unassembled WGS sequence"/>
</dbReference>
<dbReference type="GO" id="GO:0019853">
    <property type="term" value="P:L-ascorbic acid biosynthetic process"/>
    <property type="evidence" value="ECO:0007669"/>
    <property type="project" value="TreeGrafter"/>
</dbReference>
<reference evidence="5 6" key="1">
    <citation type="submission" date="2018-11" db="EMBL/GenBank/DDBJ databases">
        <title>Draft genome sequence of Ferruginibacter sp. BO-59.</title>
        <authorList>
            <person name="Im W.T."/>
        </authorList>
    </citation>
    <scope>NUCLEOTIDE SEQUENCE [LARGE SCALE GENOMIC DNA]</scope>
    <source>
        <strain evidence="5 6">BO-59</strain>
    </source>
</reference>
<feature type="binding site" evidence="3">
    <location>
        <position position="99"/>
    </location>
    <ligand>
        <name>substrate</name>
    </ligand>
</feature>
<evidence type="ECO:0000256" key="3">
    <source>
        <dbReference type="PIRSR" id="PIRSR605511-2"/>
    </source>
</evidence>